<sequence length="995" mass="109298">MATPMDSRNFHEPGLSRFNRLSNSPLHVSCGFSMSSPKTKTIIIDHSSSDDDDDEVIDMQLYKKTHDSVDPSILDPRDEGTADSWIERNPSMVRLTGRHPFNSEPPLTQLMHHGFITPASIHYVRNHGPVPKATWEEWTVEVCGLVKRPTCFTMAQLVNDFPARELPVMLVCAGNRRKEQNMVKQTIGFNWGAAAISTSVWRGVRLRDVLRRCGIMKRRSGALNVCFEGAEDLPGGGGSKYGTSVRKEVAMDPSRDIIMAYMHNGERLAPDHGFPVRMIIPGHIGGRMVKWLKRIIVTTEESQSYYHYKDNRVLPSHVDAQLANAEAWWYKPEYIINELNINSVITTPCHEEILPINSSTTQRPCTVRGYAYSGGGKKVTRVEVTMDGGETWRACAIDCPEKPNKYGKYWCWCFWSVDVEVLDLLSAKEIAVRAWDISHNTQPEKLNWNLMGMMNNCWFRVKMSVCKLQRGEIGLLFEHPTVPGNQSGGWMARQKQKQLESDQLKKSVSTPFLNTSSHQLPMSEVKKHRSPDSAWIIIHGHVYDCTKFLKDHPGGTDSILINAGSDCTEEFDAIHSDKAKAMLEQYRIAELISSSSSPSSAEITSTIKQSASAASALTPGKKIPCKLISKTSISHDVRLFRYALPSPDQVLGLPVGKHVFLCAVIDGKLCMRAYTPTSAVDEVGHFDVLVKIYFKGIHPKFPNGGLMTQHLDSLPIGSTIEVKGPVGHIEYNGQGHFTVNGKPKLAKRLAMIAGGSGITPIYQVMQAILKDPSDRTEMNVVYANRTEEDVLLREEMDEWAKKHQNVKVWYVVSEAKREGWEYSTGRITERILKEHTPEGSTDTLALLCGPPAMIQSTVLPNLEKMGCLACCSVSSSAAPIFASLAFHYFIFTFPSNSGGKIQSLFSDAERSASSGWTRSTATMLSLSESMAVMKFLDALGDGGGGGGGAAGEGGSVLDGGGDAGDEEAVEGGGAVQLVGIGELLEAGDGVPEGGG</sequence>
<keyword evidence="2" id="KW-1185">Reference proteome</keyword>
<proteinExistence type="predicted"/>
<organism evidence="1 2">
    <name type="scientific">Persea americana</name>
    <name type="common">Avocado</name>
    <dbReference type="NCBI Taxonomy" id="3435"/>
    <lineage>
        <taxon>Eukaryota</taxon>
        <taxon>Viridiplantae</taxon>
        <taxon>Streptophyta</taxon>
        <taxon>Embryophyta</taxon>
        <taxon>Tracheophyta</taxon>
        <taxon>Spermatophyta</taxon>
        <taxon>Magnoliopsida</taxon>
        <taxon>Magnoliidae</taxon>
        <taxon>Laurales</taxon>
        <taxon>Lauraceae</taxon>
        <taxon>Persea</taxon>
    </lineage>
</organism>
<name>A0ACC2KCV5_PERAE</name>
<evidence type="ECO:0000313" key="1">
    <source>
        <dbReference type="EMBL" id="KAJ8618903.1"/>
    </source>
</evidence>
<protein>
    <submittedName>
        <fullName evidence="1">Uncharacterized protein</fullName>
    </submittedName>
</protein>
<reference evidence="1 2" key="1">
    <citation type="journal article" date="2022" name="Hortic Res">
        <title>A haplotype resolved chromosomal level avocado genome allows analysis of novel avocado genes.</title>
        <authorList>
            <person name="Nath O."/>
            <person name="Fletcher S.J."/>
            <person name="Hayward A."/>
            <person name="Shaw L.M."/>
            <person name="Masouleh A.K."/>
            <person name="Furtado A."/>
            <person name="Henry R.J."/>
            <person name="Mitter N."/>
        </authorList>
    </citation>
    <scope>NUCLEOTIDE SEQUENCE [LARGE SCALE GENOMIC DNA]</scope>
    <source>
        <strain evidence="2">cv. Hass</strain>
    </source>
</reference>
<dbReference type="Proteomes" id="UP001234297">
    <property type="component" value="Chromosome 4"/>
</dbReference>
<dbReference type="EMBL" id="CM056812">
    <property type="protein sequence ID" value="KAJ8618903.1"/>
    <property type="molecule type" value="Genomic_DNA"/>
</dbReference>
<comment type="caution">
    <text evidence="1">The sequence shown here is derived from an EMBL/GenBank/DDBJ whole genome shotgun (WGS) entry which is preliminary data.</text>
</comment>
<evidence type="ECO:0000313" key="2">
    <source>
        <dbReference type="Proteomes" id="UP001234297"/>
    </source>
</evidence>
<accession>A0ACC2KCV5</accession>
<gene>
    <name evidence="1" type="ORF">MRB53_015089</name>
</gene>